<protein>
    <recommendedName>
        <fullName evidence="2">Retrovirus-related Pol polyprotein from transposon TNT 1-94-like beta-barrel domain-containing protein</fullName>
    </recommendedName>
</protein>
<evidence type="ECO:0000313" key="3">
    <source>
        <dbReference type="EMBL" id="POM69048.1"/>
    </source>
</evidence>
<dbReference type="AlphaFoldDB" id="A0A2P4XU07"/>
<dbReference type="EMBL" id="NCKW01007959">
    <property type="protein sequence ID" value="POM69048.1"/>
    <property type="molecule type" value="Genomic_DNA"/>
</dbReference>
<sequence length="295" mass="32748">MPKSWKDDLRIWKGQRKYIPYEDLKQSIEGMVRDLQAQERYTLAKGTPATSTTKAGTVLPANFAFKGNSKRDHPYRNSNNGNNRRSYKGNNSRDFKGNNISNDDDDNNDSDSGNKRKVSRQGRRDTGLIAVANTVNPTVSLTAQAKVEPDPTWTIDPGCTRHVTHESQWFSDIAASGGSITVGGNNQIPIEGIGRVELEVSDSKGTMQNLILHGVLYAPQLQFSLLSVPAAVKHDFRFNFDRKQCAMQTDQRFKIKALMAGNTDLYQFQAKPAASPEALIASGAKPYMDSMNLYL</sequence>
<name>A0A2P4XU07_9STRA</name>
<feature type="domain" description="Retrovirus-related Pol polyprotein from transposon TNT 1-94-like beta-barrel" evidence="2">
    <location>
        <begin position="153"/>
        <end position="235"/>
    </location>
</feature>
<dbReference type="Proteomes" id="UP000237271">
    <property type="component" value="Unassembled WGS sequence"/>
</dbReference>
<dbReference type="OrthoDB" id="124214at2759"/>
<comment type="caution">
    <text evidence="3">The sequence shown here is derived from an EMBL/GenBank/DDBJ whole genome shotgun (WGS) entry which is preliminary data.</text>
</comment>
<evidence type="ECO:0000313" key="4">
    <source>
        <dbReference type="Proteomes" id="UP000237271"/>
    </source>
</evidence>
<accession>A0A2P4XU07</accession>
<feature type="compositionally biased region" description="Low complexity" evidence="1">
    <location>
        <begin position="76"/>
        <end position="90"/>
    </location>
</feature>
<dbReference type="InterPro" id="IPR054722">
    <property type="entry name" value="PolX-like_BBD"/>
</dbReference>
<dbReference type="Pfam" id="PF22936">
    <property type="entry name" value="Pol_BBD"/>
    <property type="match status" value="1"/>
</dbReference>
<evidence type="ECO:0000259" key="2">
    <source>
        <dbReference type="Pfam" id="PF22936"/>
    </source>
</evidence>
<organism evidence="3 4">
    <name type="scientific">Phytophthora palmivora</name>
    <dbReference type="NCBI Taxonomy" id="4796"/>
    <lineage>
        <taxon>Eukaryota</taxon>
        <taxon>Sar</taxon>
        <taxon>Stramenopiles</taxon>
        <taxon>Oomycota</taxon>
        <taxon>Peronosporomycetes</taxon>
        <taxon>Peronosporales</taxon>
        <taxon>Peronosporaceae</taxon>
        <taxon>Phytophthora</taxon>
    </lineage>
</organism>
<proteinExistence type="predicted"/>
<reference evidence="3 4" key="1">
    <citation type="journal article" date="2017" name="Genome Biol. Evol.">
        <title>Phytophthora megakarya and P. palmivora, closely related causal agents of cacao black pod rot, underwent increases in genome sizes and gene numbers by different mechanisms.</title>
        <authorList>
            <person name="Ali S.S."/>
            <person name="Shao J."/>
            <person name="Lary D.J."/>
            <person name="Kronmiller B."/>
            <person name="Shen D."/>
            <person name="Strem M.D."/>
            <person name="Amoako-Attah I."/>
            <person name="Akrofi A.Y."/>
            <person name="Begoude B.A."/>
            <person name="Ten Hoopen G.M."/>
            <person name="Coulibaly K."/>
            <person name="Kebe B.I."/>
            <person name="Melnick R.L."/>
            <person name="Guiltinan M.J."/>
            <person name="Tyler B.M."/>
            <person name="Meinhardt L.W."/>
            <person name="Bailey B.A."/>
        </authorList>
    </citation>
    <scope>NUCLEOTIDE SEQUENCE [LARGE SCALE GENOMIC DNA]</scope>
    <source>
        <strain evidence="4">sbr112.9</strain>
    </source>
</reference>
<evidence type="ECO:0000256" key="1">
    <source>
        <dbReference type="SAM" id="MobiDB-lite"/>
    </source>
</evidence>
<feature type="region of interest" description="Disordered" evidence="1">
    <location>
        <begin position="63"/>
        <end position="128"/>
    </location>
</feature>
<gene>
    <name evidence="3" type="ORF">PHPALM_14710</name>
</gene>
<keyword evidence="4" id="KW-1185">Reference proteome</keyword>